<evidence type="ECO:0000256" key="1">
    <source>
        <dbReference type="SAM" id="MobiDB-lite"/>
    </source>
</evidence>
<name>A0AAU9U2K6_EUPED</name>
<protein>
    <submittedName>
        <fullName evidence="2">Uncharacterized protein</fullName>
    </submittedName>
</protein>
<dbReference type="AlphaFoldDB" id="A0AAU9U2K6"/>
<proteinExistence type="predicted"/>
<accession>A0AAU9U2K6</accession>
<reference evidence="2" key="1">
    <citation type="submission" date="2022-03" db="EMBL/GenBank/DDBJ databases">
        <authorList>
            <person name="Tunstrom K."/>
        </authorList>
    </citation>
    <scope>NUCLEOTIDE SEQUENCE</scope>
</reference>
<evidence type="ECO:0000313" key="3">
    <source>
        <dbReference type="Proteomes" id="UP001153954"/>
    </source>
</evidence>
<comment type="caution">
    <text evidence="2">The sequence shown here is derived from an EMBL/GenBank/DDBJ whole genome shotgun (WGS) entry which is preliminary data.</text>
</comment>
<feature type="region of interest" description="Disordered" evidence="1">
    <location>
        <begin position="69"/>
        <end position="107"/>
    </location>
</feature>
<organism evidence="2 3">
    <name type="scientific">Euphydryas editha</name>
    <name type="common">Edith's checkerspot</name>
    <dbReference type="NCBI Taxonomy" id="104508"/>
    <lineage>
        <taxon>Eukaryota</taxon>
        <taxon>Metazoa</taxon>
        <taxon>Ecdysozoa</taxon>
        <taxon>Arthropoda</taxon>
        <taxon>Hexapoda</taxon>
        <taxon>Insecta</taxon>
        <taxon>Pterygota</taxon>
        <taxon>Neoptera</taxon>
        <taxon>Endopterygota</taxon>
        <taxon>Lepidoptera</taxon>
        <taxon>Glossata</taxon>
        <taxon>Ditrysia</taxon>
        <taxon>Papilionoidea</taxon>
        <taxon>Nymphalidae</taxon>
        <taxon>Nymphalinae</taxon>
        <taxon>Euphydryas</taxon>
    </lineage>
</organism>
<dbReference type="Proteomes" id="UP001153954">
    <property type="component" value="Unassembled WGS sequence"/>
</dbReference>
<evidence type="ECO:0000313" key="2">
    <source>
        <dbReference type="EMBL" id="CAH2093520.1"/>
    </source>
</evidence>
<dbReference type="EMBL" id="CAKOGL010000013">
    <property type="protein sequence ID" value="CAH2093520.1"/>
    <property type="molecule type" value="Genomic_DNA"/>
</dbReference>
<feature type="compositionally biased region" description="Basic and acidic residues" evidence="1">
    <location>
        <begin position="69"/>
        <end position="83"/>
    </location>
</feature>
<gene>
    <name evidence="2" type="ORF">EEDITHA_LOCUS9178</name>
</gene>
<sequence length="143" mass="16201">MAGRFPSIDLEAIEKYLVIKDVDSMELCDSISLDLLTCKETFVLSPKYEPDANNTNLVKNSQIHEASHFGEDFNSDDSVRDKNYYPSLSDLSSEEDTDDPSNSKRKRILLMARNATPTKTIEFLFPSNRRSSSLRTAARCKRA</sequence>
<keyword evidence="3" id="KW-1185">Reference proteome</keyword>